<dbReference type="SFLD" id="SFLDS00019">
    <property type="entry name" value="Glutathione_Transferase_(cytos"/>
    <property type="match status" value="1"/>
</dbReference>
<dbReference type="SUPFAM" id="SSF47616">
    <property type="entry name" value="GST C-terminal domain-like"/>
    <property type="match status" value="1"/>
</dbReference>
<comment type="similarity">
    <text evidence="4">Belongs to the GST superfamily.</text>
</comment>
<feature type="non-terminal residue" evidence="7">
    <location>
        <position position="1"/>
    </location>
</feature>
<dbReference type="InterPro" id="IPR004046">
    <property type="entry name" value="GST_C"/>
</dbReference>
<dbReference type="Gene3D" id="1.20.1050.10">
    <property type="match status" value="1"/>
</dbReference>
<dbReference type="PROSITE" id="PS50404">
    <property type="entry name" value="GST_NTER"/>
    <property type="match status" value="1"/>
</dbReference>
<keyword evidence="8" id="KW-1185">Reference proteome</keyword>
<dbReference type="SUPFAM" id="SSF52833">
    <property type="entry name" value="Thioredoxin-like"/>
    <property type="match status" value="1"/>
</dbReference>
<dbReference type="InterPro" id="IPR045074">
    <property type="entry name" value="GST_C_Tau"/>
</dbReference>
<comment type="caution">
    <text evidence="7">The sequence shown here is derived from an EMBL/GenBank/DDBJ whole genome shotgun (WGS) entry which is preliminary data.</text>
</comment>
<dbReference type="InterPro" id="IPR010987">
    <property type="entry name" value="Glutathione-S-Trfase_C-like"/>
</dbReference>
<dbReference type="EMBL" id="CAMGYJ010000005">
    <property type="protein sequence ID" value="CAI0427372.1"/>
    <property type="molecule type" value="Genomic_DNA"/>
</dbReference>
<feature type="domain" description="GST C-terminal" evidence="6">
    <location>
        <begin position="107"/>
        <end position="239"/>
    </location>
</feature>
<evidence type="ECO:0000313" key="8">
    <source>
        <dbReference type="Proteomes" id="UP001154282"/>
    </source>
</evidence>
<evidence type="ECO:0000256" key="1">
    <source>
        <dbReference type="ARBA" id="ARBA00012452"/>
    </source>
</evidence>
<dbReference type="GO" id="GO:0004364">
    <property type="term" value="F:glutathione transferase activity"/>
    <property type="evidence" value="ECO:0007669"/>
    <property type="project" value="UniProtKB-EC"/>
</dbReference>
<dbReference type="Proteomes" id="UP001154282">
    <property type="component" value="Unassembled WGS sequence"/>
</dbReference>
<keyword evidence="2" id="KW-0808">Transferase</keyword>
<dbReference type="PROSITE" id="PS50405">
    <property type="entry name" value="GST_CTER"/>
    <property type="match status" value="1"/>
</dbReference>
<evidence type="ECO:0000256" key="4">
    <source>
        <dbReference type="RuleBase" id="RU003494"/>
    </source>
</evidence>
<dbReference type="Pfam" id="PF00043">
    <property type="entry name" value="GST_C"/>
    <property type="match status" value="1"/>
</dbReference>
<dbReference type="EC" id="2.5.1.18" evidence="1"/>
<dbReference type="Pfam" id="PF02798">
    <property type="entry name" value="GST_N"/>
    <property type="match status" value="1"/>
</dbReference>
<name>A0AAV0KYX5_9ROSI</name>
<dbReference type="SFLD" id="SFLDG01152">
    <property type="entry name" value="Main.3:_Omega-_and_Tau-like"/>
    <property type="match status" value="1"/>
</dbReference>
<dbReference type="FunFam" id="3.40.30.10:FF:000014">
    <property type="entry name" value="Tau class glutathione S-transferase"/>
    <property type="match status" value="1"/>
</dbReference>
<protein>
    <recommendedName>
        <fullName evidence="1">glutathione transferase</fullName>
        <ecNumber evidence="1">2.5.1.18</ecNumber>
    </recommendedName>
</protein>
<dbReference type="InterPro" id="IPR045073">
    <property type="entry name" value="Omega/Tau-like"/>
</dbReference>
<dbReference type="AlphaFoldDB" id="A0AAV0KYX5"/>
<dbReference type="InterPro" id="IPR036249">
    <property type="entry name" value="Thioredoxin-like_sf"/>
</dbReference>
<dbReference type="PANTHER" id="PTHR11260:SF676">
    <property type="entry name" value="GLUTATHIONE S-TRANSFERASE U8"/>
    <property type="match status" value="1"/>
</dbReference>
<evidence type="ECO:0000259" key="5">
    <source>
        <dbReference type="PROSITE" id="PS50404"/>
    </source>
</evidence>
<dbReference type="InterPro" id="IPR036282">
    <property type="entry name" value="Glutathione-S-Trfase_C_sf"/>
</dbReference>
<dbReference type="InterPro" id="IPR040079">
    <property type="entry name" value="Glutathione_S-Trfase"/>
</dbReference>
<reference evidence="7" key="1">
    <citation type="submission" date="2022-08" db="EMBL/GenBank/DDBJ databases">
        <authorList>
            <person name="Gutierrez-Valencia J."/>
        </authorList>
    </citation>
    <scope>NUCLEOTIDE SEQUENCE</scope>
</reference>
<dbReference type="PANTHER" id="PTHR11260">
    <property type="entry name" value="GLUTATHIONE S-TRANSFERASE, GST, SUPERFAMILY, GST DOMAIN CONTAINING"/>
    <property type="match status" value="1"/>
</dbReference>
<evidence type="ECO:0000256" key="2">
    <source>
        <dbReference type="ARBA" id="ARBA00022679"/>
    </source>
</evidence>
<dbReference type="CDD" id="cd03058">
    <property type="entry name" value="GST_N_Tau"/>
    <property type="match status" value="1"/>
</dbReference>
<dbReference type="GO" id="GO:0005737">
    <property type="term" value="C:cytoplasm"/>
    <property type="evidence" value="ECO:0007669"/>
    <property type="project" value="TreeGrafter"/>
</dbReference>
<dbReference type="CDD" id="cd03185">
    <property type="entry name" value="GST_C_Tau"/>
    <property type="match status" value="1"/>
</dbReference>
<organism evidence="7 8">
    <name type="scientific">Linum tenue</name>
    <dbReference type="NCBI Taxonomy" id="586396"/>
    <lineage>
        <taxon>Eukaryota</taxon>
        <taxon>Viridiplantae</taxon>
        <taxon>Streptophyta</taxon>
        <taxon>Embryophyta</taxon>
        <taxon>Tracheophyta</taxon>
        <taxon>Spermatophyta</taxon>
        <taxon>Magnoliopsida</taxon>
        <taxon>eudicotyledons</taxon>
        <taxon>Gunneridae</taxon>
        <taxon>Pentapetalae</taxon>
        <taxon>rosids</taxon>
        <taxon>fabids</taxon>
        <taxon>Malpighiales</taxon>
        <taxon>Linaceae</taxon>
        <taxon>Linum</taxon>
    </lineage>
</organism>
<evidence type="ECO:0000259" key="6">
    <source>
        <dbReference type="PROSITE" id="PS50405"/>
    </source>
</evidence>
<dbReference type="Gene3D" id="3.40.30.10">
    <property type="entry name" value="Glutaredoxin"/>
    <property type="match status" value="1"/>
</dbReference>
<feature type="domain" description="GST N-terminal" evidence="5">
    <location>
        <begin position="23"/>
        <end position="102"/>
    </location>
</feature>
<dbReference type="GO" id="GO:0006749">
    <property type="term" value="P:glutathione metabolic process"/>
    <property type="evidence" value="ECO:0007669"/>
    <property type="project" value="InterPro"/>
</dbReference>
<evidence type="ECO:0000256" key="3">
    <source>
        <dbReference type="ARBA" id="ARBA00047960"/>
    </source>
</evidence>
<comment type="catalytic activity">
    <reaction evidence="3">
        <text>RX + glutathione = an S-substituted glutathione + a halide anion + H(+)</text>
        <dbReference type="Rhea" id="RHEA:16437"/>
        <dbReference type="ChEBI" id="CHEBI:15378"/>
        <dbReference type="ChEBI" id="CHEBI:16042"/>
        <dbReference type="ChEBI" id="CHEBI:17792"/>
        <dbReference type="ChEBI" id="CHEBI:57925"/>
        <dbReference type="ChEBI" id="CHEBI:90779"/>
        <dbReference type="EC" id="2.5.1.18"/>
    </reaction>
</comment>
<evidence type="ECO:0000313" key="7">
    <source>
        <dbReference type="EMBL" id="CAI0427372.1"/>
    </source>
</evidence>
<dbReference type="FunFam" id="1.20.1050.10:FF:000012">
    <property type="entry name" value="Tau class glutathione S-transferase"/>
    <property type="match status" value="1"/>
</dbReference>
<proteinExistence type="inferred from homology"/>
<dbReference type="SFLD" id="SFLDG00358">
    <property type="entry name" value="Main_(cytGST)"/>
    <property type="match status" value="1"/>
</dbReference>
<accession>A0AAV0KYX5</accession>
<sequence>LRLHTAILDLQIDQQTHLSEMAEQVKVLGSWGSPFSKRVELALKLKGVDYECIEQDLANKSQLLLDYNPVHKKIPVLIHNGKPIVESLVILEYIDETWPHNSIFPHDPYEKAMARFWAKFIDEKCNEGVWKIMWCKEEERGELVEDVLQHFGTLEGQLKDKKFFGGEEIGMVDIAANFIGYWLGLVQEAIGMELVTRDKFPVLCKWMDEFVGHSVVKPILPPRDELLAIFKARFNAAAWEY</sequence>
<dbReference type="InterPro" id="IPR004045">
    <property type="entry name" value="Glutathione_S-Trfase_N"/>
</dbReference>
<gene>
    <name evidence="7" type="ORF">LITE_LOCUS21179</name>
</gene>